<dbReference type="GO" id="GO:0008703">
    <property type="term" value="F:5-amino-6-(5-phosphoribosylamino)uracil reductase activity"/>
    <property type="evidence" value="ECO:0007669"/>
    <property type="project" value="InterPro"/>
</dbReference>
<organism evidence="3 4">
    <name type="scientific">Rhodococcus qingshengii</name>
    <dbReference type="NCBI Taxonomy" id="334542"/>
    <lineage>
        <taxon>Bacteria</taxon>
        <taxon>Bacillati</taxon>
        <taxon>Actinomycetota</taxon>
        <taxon>Actinomycetes</taxon>
        <taxon>Mycobacteriales</taxon>
        <taxon>Nocardiaceae</taxon>
        <taxon>Rhodococcus</taxon>
        <taxon>Rhodococcus erythropolis group</taxon>
    </lineage>
</organism>
<dbReference type="AlphaFoldDB" id="A0A2A5JC33"/>
<gene>
    <name evidence="3" type="ORF">CHR55_14155</name>
</gene>
<evidence type="ECO:0000259" key="2">
    <source>
        <dbReference type="Pfam" id="PF01872"/>
    </source>
</evidence>
<dbReference type="InterPro" id="IPR002734">
    <property type="entry name" value="RibDG_C"/>
</dbReference>
<dbReference type="Pfam" id="PF01872">
    <property type="entry name" value="RibD_C"/>
    <property type="match status" value="1"/>
</dbReference>
<dbReference type="Proteomes" id="UP000230886">
    <property type="component" value="Unassembled WGS sequence"/>
</dbReference>
<proteinExistence type="predicted"/>
<dbReference type="PANTHER" id="PTHR38011">
    <property type="entry name" value="DIHYDROFOLATE REDUCTASE FAMILY PROTEIN (AFU_ORTHOLOGUE AFUA_8G06820)"/>
    <property type="match status" value="1"/>
</dbReference>
<feature type="compositionally biased region" description="Polar residues" evidence="1">
    <location>
        <begin position="1"/>
        <end position="11"/>
    </location>
</feature>
<feature type="domain" description="Bacterial bifunctional deaminase-reductase C-terminal" evidence="2">
    <location>
        <begin position="3"/>
        <end position="186"/>
    </location>
</feature>
<accession>A0A2A5JC33</accession>
<dbReference type="SUPFAM" id="SSF53597">
    <property type="entry name" value="Dihydrofolate reductase-like"/>
    <property type="match status" value="1"/>
</dbReference>
<dbReference type="InterPro" id="IPR024072">
    <property type="entry name" value="DHFR-like_dom_sf"/>
</dbReference>
<sequence length="197" mass="21389">MRKLSVTNSVTLDGVMQAPGGPDEDRRGGFEHGGWAAPFNDSVMAQKMGEGMAKKSELLFGRRTYENFASYWPFQTDNPFTEVLDNTQKYVASRTLGEPLPWKNSTLLKGDAADAVATLKESEGPDLVILGSGDLITSLAERRLVDTYTLLIHPLVLGTGRTLFPDGAALAQFTLTESIPTTTGVIIATYQLSWNSS</sequence>
<reference evidence="3 4" key="1">
    <citation type="submission" date="2017-07" db="EMBL/GenBank/DDBJ databases">
        <title>Draft sequence of Rhodococcus enclensis 23b-28.</title>
        <authorList>
            <person name="Besaury L."/>
            <person name="Sancelme M."/>
            <person name="Amato P."/>
            <person name="Lallement A."/>
            <person name="Delort A.-M."/>
        </authorList>
    </citation>
    <scope>NUCLEOTIDE SEQUENCE [LARGE SCALE GENOMIC DNA]</scope>
    <source>
        <strain evidence="3 4">23b-28</strain>
    </source>
</reference>
<dbReference type="GO" id="GO:0009231">
    <property type="term" value="P:riboflavin biosynthetic process"/>
    <property type="evidence" value="ECO:0007669"/>
    <property type="project" value="InterPro"/>
</dbReference>
<dbReference type="EMBL" id="NOVD01000008">
    <property type="protein sequence ID" value="PCK26531.1"/>
    <property type="molecule type" value="Genomic_DNA"/>
</dbReference>
<dbReference type="Gene3D" id="3.40.430.10">
    <property type="entry name" value="Dihydrofolate Reductase, subunit A"/>
    <property type="match status" value="1"/>
</dbReference>
<dbReference type="InterPro" id="IPR050765">
    <property type="entry name" value="Riboflavin_Biosynth_HTPR"/>
</dbReference>
<feature type="region of interest" description="Disordered" evidence="1">
    <location>
        <begin position="1"/>
        <end position="30"/>
    </location>
</feature>
<protein>
    <submittedName>
        <fullName evidence="3">Deaminase</fullName>
    </submittedName>
</protein>
<name>A0A2A5JC33_RHOSG</name>
<evidence type="ECO:0000313" key="3">
    <source>
        <dbReference type="EMBL" id="PCK26531.1"/>
    </source>
</evidence>
<evidence type="ECO:0000256" key="1">
    <source>
        <dbReference type="SAM" id="MobiDB-lite"/>
    </source>
</evidence>
<comment type="caution">
    <text evidence="3">The sequence shown here is derived from an EMBL/GenBank/DDBJ whole genome shotgun (WGS) entry which is preliminary data.</text>
</comment>
<evidence type="ECO:0000313" key="4">
    <source>
        <dbReference type="Proteomes" id="UP000230886"/>
    </source>
</evidence>
<dbReference type="PANTHER" id="PTHR38011:SF2">
    <property type="entry name" value="BIFUNCTIONAL DEAMINASE-REDUCTASE DOMAIN PROTEIN"/>
    <property type="match status" value="1"/>
</dbReference>
<dbReference type="RefSeq" id="WP_099697613.1">
    <property type="nucleotide sequence ID" value="NZ_NOVD01000008.1"/>
</dbReference>